<comment type="subcellular location">
    <subcellularLocation>
        <location evidence="1 7">Cell membrane</location>
        <topology evidence="1 7">Multi-pass membrane protein</topology>
    </subcellularLocation>
</comment>
<evidence type="ECO:0000256" key="6">
    <source>
        <dbReference type="ARBA" id="ARBA00023136"/>
    </source>
</evidence>
<keyword evidence="6 7" id="KW-0472">Membrane</keyword>
<evidence type="ECO:0000256" key="1">
    <source>
        <dbReference type="ARBA" id="ARBA00004651"/>
    </source>
</evidence>
<dbReference type="InterPro" id="IPR006702">
    <property type="entry name" value="CASP_dom"/>
</dbReference>
<dbReference type="Proteomes" id="UP000594638">
    <property type="component" value="Unassembled WGS sequence"/>
</dbReference>
<feature type="transmembrane region" description="Helical" evidence="7">
    <location>
        <begin position="54"/>
        <end position="77"/>
    </location>
</feature>
<evidence type="ECO:0000256" key="5">
    <source>
        <dbReference type="ARBA" id="ARBA00022989"/>
    </source>
</evidence>
<keyword evidence="4 7" id="KW-0812">Transmembrane</keyword>
<feature type="domain" description="Casparian strip membrane protein" evidence="8">
    <location>
        <begin position="10"/>
        <end position="95"/>
    </location>
</feature>
<evidence type="ECO:0000256" key="2">
    <source>
        <dbReference type="ARBA" id="ARBA00007651"/>
    </source>
</evidence>
<dbReference type="AlphaFoldDB" id="A0A8S0TK13"/>
<keyword evidence="3 7" id="KW-1003">Cell membrane</keyword>
<dbReference type="OrthoDB" id="755577at2759"/>
<proteinExistence type="inferred from homology"/>
<organism evidence="9 10">
    <name type="scientific">Olea europaea subsp. europaea</name>
    <dbReference type="NCBI Taxonomy" id="158383"/>
    <lineage>
        <taxon>Eukaryota</taxon>
        <taxon>Viridiplantae</taxon>
        <taxon>Streptophyta</taxon>
        <taxon>Embryophyta</taxon>
        <taxon>Tracheophyta</taxon>
        <taxon>Spermatophyta</taxon>
        <taxon>Magnoliopsida</taxon>
        <taxon>eudicotyledons</taxon>
        <taxon>Gunneridae</taxon>
        <taxon>Pentapetalae</taxon>
        <taxon>asterids</taxon>
        <taxon>lamiids</taxon>
        <taxon>Lamiales</taxon>
        <taxon>Oleaceae</taxon>
        <taxon>Oleeae</taxon>
        <taxon>Olea</taxon>
    </lineage>
</organism>
<dbReference type="Pfam" id="PF04535">
    <property type="entry name" value="CASP_dom"/>
    <property type="match status" value="1"/>
</dbReference>
<sequence length="130" mass="14947">MRFLGNDVSNLRLVDCSLRMFVVPLSVASIWLTVTNQQDNNIYGKVEYSNFIGLKYMVCISAISAGYAIFAVASSWVRCLMTKTWLFFVSDQVFTSTRSSYIQLIEPSFQMLNDTFIYLNLVFNESFAIW</sequence>
<evidence type="ECO:0000256" key="3">
    <source>
        <dbReference type="ARBA" id="ARBA00022475"/>
    </source>
</evidence>
<name>A0A8S0TK13_OLEEU</name>
<evidence type="ECO:0000256" key="4">
    <source>
        <dbReference type="ARBA" id="ARBA00022692"/>
    </source>
</evidence>
<dbReference type="EMBL" id="CACTIH010007242">
    <property type="protein sequence ID" value="CAA3005003.1"/>
    <property type="molecule type" value="Genomic_DNA"/>
</dbReference>
<accession>A0A8S0TK13</accession>
<keyword evidence="5 7" id="KW-1133">Transmembrane helix</keyword>
<comment type="subunit">
    <text evidence="7">Homodimer and heterodimers.</text>
</comment>
<reference evidence="9 10" key="1">
    <citation type="submission" date="2019-12" db="EMBL/GenBank/DDBJ databases">
        <authorList>
            <person name="Alioto T."/>
            <person name="Alioto T."/>
            <person name="Gomez Garrido J."/>
        </authorList>
    </citation>
    <scope>NUCLEOTIDE SEQUENCE [LARGE SCALE GENOMIC DNA]</scope>
</reference>
<evidence type="ECO:0000313" key="10">
    <source>
        <dbReference type="Proteomes" id="UP000594638"/>
    </source>
</evidence>
<protein>
    <recommendedName>
        <fullName evidence="7">CASP-like protein</fullName>
    </recommendedName>
</protein>
<evidence type="ECO:0000313" key="9">
    <source>
        <dbReference type="EMBL" id="CAA3005003.1"/>
    </source>
</evidence>
<dbReference type="GO" id="GO:0005886">
    <property type="term" value="C:plasma membrane"/>
    <property type="evidence" value="ECO:0007669"/>
    <property type="project" value="UniProtKB-SubCell"/>
</dbReference>
<comment type="caution">
    <text evidence="7">Lacks conserved residue(s) required for the propagation of feature annotation.</text>
</comment>
<feature type="transmembrane region" description="Helical" evidence="7">
    <location>
        <begin position="12"/>
        <end position="34"/>
    </location>
</feature>
<evidence type="ECO:0000256" key="7">
    <source>
        <dbReference type="RuleBase" id="RU361233"/>
    </source>
</evidence>
<dbReference type="Gramene" id="OE9A112731T1">
    <property type="protein sequence ID" value="OE9A112731C1"/>
    <property type="gene ID" value="OE9A112731"/>
</dbReference>
<comment type="caution">
    <text evidence="9">The sequence shown here is derived from an EMBL/GenBank/DDBJ whole genome shotgun (WGS) entry which is preliminary data.</text>
</comment>
<gene>
    <name evidence="9" type="ORF">OLEA9_A112731</name>
</gene>
<evidence type="ECO:0000259" key="8">
    <source>
        <dbReference type="Pfam" id="PF04535"/>
    </source>
</evidence>
<keyword evidence="10" id="KW-1185">Reference proteome</keyword>
<comment type="similarity">
    <text evidence="2 7">Belongs to the Casparian strip membrane proteins (CASP) family.</text>
</comment>